<keyword evidence="1" id="KW-0472">Membrane</keyword>
<feature type="domain" description="VanZ-like" evidence="2">
    <location>
        <begin position="50"/>
        <end position="146"/>
    </location>
</feature>
<dbReference type="PANTHER" id="PTHR36834">
    <property type="entry name" value="MEMBRANE PROTEIN-RELATED"/>
    <property type="match status" value="1"/>
</dbReference>
<feature type="transmembrane region" description="Helical" evidence="1">
    <location>
        <begin position="99"/>
        <end position="124"/>
    </location>
</feature>
<feature type="transmembrane region" description="Helical" evidence="1">
    <location>
        <begin position="20"/>
        <end position="37"/>
    </location>
</feature>
<name>A0ABN4CGM4_9CORY</name>
<dbReference type="RefSeq" id="WP_006822187.1">
    <property type="nucleotide sequence ID" value="NZ_CP004350.1"/>
</dbReference>
<dbReference type="InterPro" id="IPR053150">
    <property type="entry name" value="Teicoplanin_resist-assoc"/>
</dbReference>
<protein>
    <recommendedName>
        <fullName evidence="2">VanZ-like domain-containing protein</fullName>
    </recommendedName>
</protein>
<feature type="transmembrane region" description="Helical" evidence="1">
    <location>
        <begin position="130"/>
        <end position="147"/>
    </location>
</feature>
<keyword evidence="1" id="KW-1133">Transmembrane helix</keyword>
<reference evidence="4" key="1">
    <citation type="submission" date="2013-02" db="EMBL/GenBank/DDBJ databases">
        <title>The complete genome sequence of Corynebacterium casei LMG S-19264 (=DSM 44701).</title>
        <authorList>
            <person name="Ruckert C."/>
            <person name="Albersmeier A."/>
            <person name="Kalinowski J."/>
        </authorList>
    </citation>
    <scope>NUCLEOTIDE SEQUENCE [LARGE SCALE GENOMIC DNA]</scope>
    <source>
        <strain evidence="4">LMG S-19264</strain>
    </source>
</reference>
<dbReference type="GeneID" id="82878821"/>
<dbReference type="Proteomes" id="UP000019226">
    <property type="component" value="Chromosome"/>
</dbReference>
<dbReference type="InterPro" id="IPR006976">
    <property type="entry name" value="VanZ-like"/>
</dbReference>
<accession>A0ABN4CGM4</accession>
<dbReference type="Pfam" id="PF04892">
    <property type="entry name" value="VanZ"/>
    <property type="match status" value="1"/>
</dbReference>
<keyword evidence="1" id="KW-0812">Transmembrane</keyword>
<feature type="transmembrane region" description="Helical" evidence="1">
    <location>
        <begin position="154"/>
        <end position="175"/>
    </location>
</feature>
<evidence type="ECO:0000313" key="3">
    <source>
        <dbReference type="EMBL" id="AHI21280.1"/>
    </source>
</evidence>
<gene>
    <name evidence="3" type="ORF">CCASEI_13650</name>
</gene>
<evidence type="ECO:0000256" key="1">
    <source>
        <dbReference type="SAM" id="Phobius"/>
    </source>
</evidence>
<dbReference type="PANTHER" id="PTHR36834:SF2">
    <property type="entry name" value="MEMBRANE PROTEIN"/>
    <property type="match status" value="1"/>
</dbReference>
<feature type="transmembrane region" description="Helical" evidence="1">
    <location>
        <begin position="72"/>
        <end position="92"/>
    </location>
</feature>
<evidence type="ECO:0000259" key="2">
    <source>
        <dbReference type="Pfam" id="PF04892"/>
    </source>
</evidence>
<organism evidence="3 4">
    <name type="scientific">Corynebacterium casei LMG S-19264</name>
    <dbReference type="NCBI Taxonomy" id="1285583"/>
    <lineage>
        <taxon>Bacteria</taxon>
        <taxon>Bacillati</taxon>
        <taxon>Actinomycetota</taxon>
        <taxon>Actinomycetes</taxon>
        <taxon>Mycobacteriales</taxon>
        <taxon>Corynebacteriaceae</taxon>
        <taxon>Corynebacterium</taxon>
    </lineage>
</organism>
<keyword evidence="4" id="KW-1185">Reference proteome</keyword>
<evidence type="ECO:0000313" key="4">
    <source>
        <dbReference type="Proteomes" id="UP000019226"/>
    </source>
</evidence>
<sequence>MISTTTRPPQVITPARSISAALVIALSVVVIAVVTLGKPFVEIPGLVHGAAHAVRSIDMQLFDGFDSPNYWYAPWTNSIGNIALFMSFAAGIYARTKNFLAAVVASFAASVGIEITQYVFALGYSDIDDLFFNTVGGVLGAGAMALIPRREHPGLMRLTGILLTMLLAGMALLGLKYHT</sequence>
<proteinExistence type="predicted"/>
<dbReference type="EMBL" id="CP004350">
    <property type="protein sequence ID" value="AHI21280.1"/>
    <property type="molecule type" value="Genomic_DNA"/>
</dbReference>